<evidence type="ECO:0000313" key="2">
    <source>
        <dbReference type="Proteomes" id="UP000658980"/>
    </source>
</evidence>
<sequence>MIPGDKLSHVTIVKVKNDKPTLIKHGDNCYRLDIAATEKEKKRHDLTVEQRRHRLKQMGRI</sequence>
<comment type="caution">
    <text evidence="1">The sequence shown here is derived from an EMBL/GenBank/DDBJ whole genome shotgun (WGS) entry which is preliminary data.</text>
</comment>
<name>A0ABR8WAX8_9BACL</name>
<dbReference type="EMBL" id="JACSPU010000001">
    <property type="protein sequence ID" value="MBD8013866.1"/>
    <property type="molecule type" value="Genomic_DNA"/>
</dbReference>
<reference evidence="1 2" key="1">
    <citation type="submission" date="2020-08" db="EMBL/GenBank/DDBJ databases">
        <title>A Genomic Blueprint of the Chicken Gut Microbiome.</title>
        <authorList>
            <person name="Gilroy R."/>
            <person name="Ravi A."/>
            <person name="Getino M."/>
            <person name="Pursley I."/>
            <person name="Horton D.L."/>
            <person name="Alikhan N.-F."/>
            <person name="Baker D."/>
            <person name="Gharbi K."/>
            <person name="Hall N."/>
            <person name="Watson M."/>
            <person name="Adriaenssens E.M."/>
            <person name="Foster-Nyarko E."/>
            <person name="Jarju S."/>
            <person name="Secka A."/>
            <person name="Antonio M."/>
            <person name="Oren A."/>
            <person name="Chaudhuri R."/>
            <person name="La Ragione R.M."/>
            <person name="Hildebrand F."/>
            <person name="Pallen M.J."/>
        </authorList>
    </citation>
    <scope>NUCLEOTIDE SEQUENCE [LARGE SCALE GENOMIC DNA]</scope>
    <source>
        <strain evidence="1 2">Sa1BUA13</strain>
    </source>
</reference>
<evidence type="ECO:0000313" key="1">
    <source>
        <dbReference type="EMBL" id="MBD8013866.1"/>
    </source>
</evidence>
<keyword evidence="2" id="KW-1185">Reference proteome</keyword>
<gene>
    <name evidence="1" type="ORF">H9630_03465</name>
</gene>
<dbReference type="RefSeq" id="WP_191714076.1">
    <property type="nucleotide sequence ID" value="NZ_JACSPU010000001.1"/>
</dbReference>
<organism evidence="1 2">
    <name type="scientific">Planococcus wigleyi</name>
    <dbReference type="NCBI Taxonomy" id="2762216"/>
    <lineage>
        <taxon>Bacteria</taxon>
        <taxon>Bacillati</taxon>
        <taxon>Bacillota</taxon>
        <taxon>Bacilli</taxon>
        <taxon>Bacillales</taxon>
        <taxon>Caryophanaceae</taxon>
        <taxon>Planococcus</taxon>
    </lineage>
</organism>
<dbReference type="Proteomes" id="UP000658980">
    <property type="component" value="Unassembled WGS sequence"/>
</dbReference>
<accession>A0ABR8WAX8</accession>
<protein>
    <submittedName>
        <fullName evidence="1">Uncharacterized protein</fullName>
    </submittedName>
</protein>
<proteinExistence type="predicted"/>